<keyword evidence="7" id="KW-0807">Transducer</keyword>
<dbReference type="AlphaFoldDB" id="A0A226EJC3"/>
<dbReference type="GO" id="GO:0004930">
    <property type="term" value="F:G protein-coupled receptor activity"/>
    <property type="evidence" value="ECO:0007669"/>
    <property type="project" value="UniProtKB-KW"/>
</dbReference>
<reference evidence="9 10" key="1">
    <citation type="submission" date="2015-12" db="EMBL/GenBank/DDBJ databases">
        <title>The genome of Folsomia candida.</title>
        <authorList>
            <person name="Faddeeva A."/>
            <person name="Derks M.F."/>
            <person name="Anvar Y."/>
            <person name="Smit S."/>
            <person name="Van Straalen N."/>
            <person name="Roelofs D."/>
        </authorList>
    </citation>
    <scope>NUCLEOTIDE SEQUENCE [LARGE SCALE GENOMIC DNA]</scope>
    <source>
        <strain evidence="9 10">VU population</strain>
        <tissue evidence="9">Whole body</tissue>
    </source>
</reference>
<dbReference type="Gene3D" id="1.20.1070.10">
    <property type="entry name" value="Rhodopsin 7-helix transmembrane proteins"/>
    <property type="match status" value="1"/>
</dbReference>
<evidence type="ECO:0000313" key="9">
    <source>
        <dbReference type="EMBL" id="OXA57114.1"/>
    </source>
</evidence>
<evidence type="ECO:0000256" key="5">
    <source>
        <dbReference type="ARBA" id="ARBA00023136"/>
    </source>
</evidence>
<organism evidence="9 10">
    <name type="scientific">Folsomia candida</name>
    <name type="common">Springtail</name>
    <dbReference type="NCBI Taxonomy" id="158441"/>
    <lineage>
        <taxon>Eukaryota</taxon>
        <taxon>Metazoa</taxon>
        <taxon>Ecdysozoa</taxon>
        <taxon>Arthropoda</taxon>
        <taxon>Hexapoda</taxon>
        <taxon>Collembola</taxon>
        <taxon>Entomobryomorpha</taxon>
        <taxon>Isotomoidea</taxon>
        <taxon>Isotomidae</taxon>
        <taxon>Proisotominae</taxon>
        <taxon>Folsomia</taxon>
    </lineage>
</organism>
<keyword evidence="2 8" id="KW-0812">Transmembrane</keyword>
<comment type="subcellular location">
    <subcellularLocation>
        <location evidence="1">Membrane</location>
        <topology evidence="1">Multi-pass membrane protein</topology>
    </subcellularLocation>
</comment>
<name>A0A226EJC3_FOLCA</name>
<evidence type="ECO:0000256" key="2">
    <source>
        <dbReference type="ARBA" id="ARBA00022692"/>
    </source>
</evidence>
<keyword evidence="4" id="KW-0297">G-protein coupled receptor</keyword>
<dbReference type="STRING" id="158441.A0A226EJC3"/>
<keyword evidence="5 8" id="KW-0472">Membrane</keyword>
<gene>
    <name evidence="9" type="ORF">Fcan01_07931</name>
</gene>
<keyword evidence="6 9" id="KW-0675">Receptor</keyword>
<proteinExistence type="predicted"/>
<evidence type="ECO:0000256" key="1">
    <source>
        <dbReference type="ARBA" id="ARBA00004141"/>
    </source>
</evidence>
<evidence type="ECO:0000256" key="7">
    <source>
        <dbReference type="ARBA" id="ARBA00023224"/>
    </source>
</evidence>
<evidence type="ECO:0000256" key="8">
    <source>
        <dbReference type="SAM" id="Phobius"/>
    </source>
</evidence>
<protein>
    <submittedName>
        <fullName evidence="9">5-hydroxytryptamine receptor 2A</fullName>
    </submittedName>
</protein>
<evidence type="ECO:0000256" key="6">
    <source>
        <dbReference type="ARBA" id="ARBA00023170"/>
    </source>
</evidence>
<accession>A0A226EJC3</accession>
<evidence type="ECO:0000313" key="10">
    <source>
        <dbReference type="Proteomes" id="UP000198287"/>
    </source>
</evidence>
<keyword evidence="10" id="KW-1185">Reference proteome</keyword>
<sequence length="170" mass="18986">MAIVSLSSTFGIIWPRFLLLELIIHISIGLIVYVTAINLAGAFIVCWLPFFVMALTLAICGPQCDISRYYIALIQWLGYSNSMLNPGKIDRENEKVFSFSSTSFPVAFACLLNSTTTLRNSESLQTPCSTTDEEKWICCSLGSAAGRHFSSPEDYKLLPRVILFYKSLCF</sequence>
<dbReference type="SUPFAM" id="SSF81321">
    <property type="entry name" value="Family A G protein-coupled receptor-like"/>
    <property type="match status" value="1"/>
</dbReference>
<dbReference type="GO" id="GO:0005886">
    <property type="term" value="C:plasma membrane"/>
    <property type="evidence" value="ECO:0007669"/>
    <property type="project" value="TreeGrafter"/>
</dbReference>
<evidence type="ECO:0000256" key="4">
    <source>
        <dbReference type="ARBA" id="ARBA00023040"/>
    </source>
</evidence>
<comment type="caution">
    <text evidence="9">The sequence shown here is derived from an EMBL/GenBank/DDBJ whole genome shotgun (WGS) entry which is preliminary data.</text>
</comment>
<feature type="transmembrane region" description="Helical" evidence="8">
    <location>
        <begin position="12"/>
        <end position="33"/>
    </location>
</feature>
<keyword evidence="3 8" id="KW-1133">Transmembrane helix</keyword>
<dbReference type="PANTHER" id="PTHR24248">
    <property type="entry name" value="ADRENERGIC RECEPTOR-RELATED G-PROTEIN COUPLED RECEPTOR"/>
    <property type="match status" value="1"/>
</dbReference>
<dbReference type="InterPro" id="IPR000276">
    <property type="entry name" value="GPCR_Rhodpsn"/>
</dbReference>
<dbReference type="Proteomes" id="UP000198287">
    <property type="component" value="Unassembled WGS sequence"/>
</dbReference>
<dbReference type="OrthoDB" id="5956310at2759"/>
<evidence type="ECO:0000256" key="3">
    <source>
        <dbReference type="ARBA" id="ARBA00022989"/>
    </source>
</evidence>
<dbReference type="Pfam" id="PF00001">
    <property type="entry name" value="7tm_1"/>
    <property type="match status" value="1"/>
</dbReference>
<feature type="transmembrane region" description="Helical" evidence="8">
    <location>
        <begin position="39"/>
        <end position="60"/>
    </location>
</feature>
<dbReference type="EMBL" id="LNIX01000003">
    <property type="protein sequence ID" value="OXA57114.1"/>
    <property type="molecule type" value="Genomic_DNA"/>
</dbReference>